<evidence type="ECO:0000256" key="4">
    <source>
        <dbReference type="HAMAP-Rule" id="MF_00626"/>
    </source>
</evidence>
<evidence type="ECO:0000256" key="1">
    <source>
        <dbReference type="ARBA" id="ARBA00022670"/>
    </source>
</evidence>
<evidence type="ECO:0000256" key="3">
    <source>
        <dbReference type="ARBA" id="ARBA00023145"/>
    </source>
</evidence>
<comment type="similarity">
    <text evidence="4">Belongs to the peptidase A25 family.</text>
</comment>
<comment type="function">
    <text evidence="4">Initiates the rapid degradation of small, acid-soluble proteins during spore germination.</text>
</comment>
<feature type="propeptide" id="PRO_5010750093" evidence="4">
    <location>
        <begin position="1"/>
        <end position="17"/>
    </location>
</feature>
<comment type="subunit">
    <text evidence="4">Homotetramer.</text>
</comment>
<comment type="PTM">
    <text evidence="4">Autoproteolytically processed. The inactive tetrameric zymogen termed p46 autoprocesses to a smaller form termed p41, which is active only during spore germination.</text>
</comment>
<dbReference type="Proteomes" id="UP000188613">
    <property type="component" value="Unassembled WGS sequence"/>
</dbReference>
<sequence>MKKRGVCRMENFSVRTDLALESALIAEQEHGGKLDGIVSTERQRDNTIVTTVKINEDGERITGKREGLYVTVESTDLRGTDSSRHASISRIVAEEIRTFIDSAGISKDASCLVAGLGNDLVTPDSLGPRVTDRLIVTNHLFKLHPEHVQKGYRPVSAISPGVMGMTGIETGDILLGLIEREKPDFLIVVDALASRSIERLNATVQMTDSGIQPGAGIGNRRKEISRRTAGIPVIAIGIPTVIDAATVTRDAVEFVMKHLEEKSGRVDDNWKRAFLGNIGMLSEEEKRQLIHEVLSPAGLNMIVTPKEADSFIHGAAAVISSALNEALHNRPPEETRSFFAG</sequence>
<dbReference type="RefSeq" id="WP_076764759.1">
    <property type="nucleotide sequence ID" value="NZ_MSFI01000009.1"/>
</dbReference>
<dbReference type="AlphaFoldDB" id="A0A1V2A9E1"/>
<keyword evidence="6" id="KW-1185">Reference proteome</keyword>
<keyword evidence="3 4" id="KW-0865">Zymogen</keyword>
<evidence type="ECO:0000313" key="6">
    <source>
        <dbReference type="Proteomes" id="UP000188613"/>
    </source>
</evidence>
<comment type="caution">
    <text evidence="5">The sequence shown here is derived from an EMBL/GenBank/DDBJ whole genome shotgun (WGS) entry which is preliminary data.</text>
</comment>
<dbReference type="PIRSF" id="PIRSF019549">
    <property type="entry name" value="Peptidase_A25"/>
    <property type="match status" value="1"/>
</dbReference>
<evidence type="ECO:0000256" key="2">
    <source>
        <dbReference type="ARBA" id="ARBA00022801"/>
    </source>
</evidence>
<keyword evidence="2 4" id="KW-0378">Hydrolase</keyword>
<accession>A0A1V2A9E1</accession>
<proteinExistence type="inferred from homology"/>
<dbReference type="NCBIfam" id="TIGR01441">
    <property type="entry name" value="GPR"/>
    <property type="match status" value="1"/>
</dbReference>
<dbReference type="STRING" id="1714355.BTO28_06680"/>
<dbReference type="Gene3D" id="3.40.50.1450">
    <property type="entry name" value="HybD-like"/>
    <property type="match status" value="1"/>
</dbReference>
<dbReference type="GO" id="GO:0004222">
    <property type="term" value="F:metalloendopeptidase activity"/>
    <property type="evidence" value="ECO:0007669"/>
    <property type="project" value="UniProtKB-UniRule"/>
</dbReference>
<dbReference type="SUPFAM" id="SSF53163">
    <property type="entry name" value="HybD-like"/>
    <property type="match status" value="1"/>
</dbReference>
<reference evidence="5 6" key="1">
    <citation type="submission" date="2016-12" db="EMBL/GenBank/DDBJ databases">
        <title>Domibacillus sp. SAB 38T whole genome sequencing.</title>
        <authorList>
            <person name="Verma A."/>
            <person name="Ojha A.K."/>
            <person name="Krishnamurthi S."/>
        </authorList>
    </citation>
    <scope>NUCLEOTIDE SEQUENCE [LARGE SCALE GENOMIC DNA]</scope>
    <source>
        <strain evidence="5 6">SAB 38</strain>
    </source>
</reference>
<dbReference type="EMBL" id="MSFI01000009">
    <property type="protein sequence ID" value="OMP67625.1"/>
    <property type="molecule type" value="Genomic_DNA"/>
</dbReference>
<dbReference type="GO" id="GO:0009847">
    <property type="term" value="P:spore germination"/>
    <property type="evidence" value="ECO:0007669"/>
    <property type="project" value="UniProtKB-UniRule"/>
</dbReference>
<name>A0A1V2A9E1_9BACI</name>
<evidence type="ECO:0000313" key="5">
    <source>
        <dbReference type="EMBL" id="OMP67625.1"/>
    </source>
</evidence>
<dbReference type="EC" id="3.4.24.78" evidence="4"/>
<protein>
    <recommendedName>
        <fullName evidence="4">Germination protease</fullName>
        <ecNumber evidence="4">3.4.24.78</ecNumber>
    </recommendedName>
    <alternativeName>
        <fullName evidence="4">GPR endopeptidase</fullName>
    </alternativeName>
    <alternativeName>
        <fullName evidence="4">Germination proteinase</fullName>
    </alternativeName>
    <alternativeName>
        <fullName evidence="4">Spore protease</fullName>
    </alternativeName>
</protein>
<dbReference type="HAMAP" id="MF_00626">
    <property type="entry name" value="Germination_prot"/>
    <property type="match status" value="1"/>
</dbReference>
<dbReference type="InterPro" id="IPR023430">
    <property type="entry name" value="Pept_HybD-like_dom_sf"/>
</dbReference>
<gene>
    <name evidence="4" type="primary">gpr</name>
    <name evidence="5" type="ORF">BTO28_06680</name>
</gene>
<comment type="catalytic activity">
    <reaction evidence="4">
        <text>Endopeptidase action with P4 Glu or Asp, P1 preferably Glu &gt; Asp, P1' hydrophobic and P2' Ala.</text>
        <dbReference type="EC" id="3.4.24.78"/>
    </reaction>
</comment>
<organism evidence="5 6">
    <name type="scientific">Domibacillus epiphyticus</name>
    <dbReference type="NCBI Taxonomy" id="1714355"/>
    <lineage>
        <taxon>Bacteria</taxon>
        <taxon>Bacillati</taxon>
        <taxon>Bacillota</taxon>
        <taxon>Bacilli</taxon>
        <taxon>Bacillales</taxon>
        <taxon>Bacillaceae</taxon>
        <taxon>Domibacillus</taxon>
    </lineage>
</organism>
<dbReference type="GO" id="GO:0006508">
    <property type="term" value="P:proteolysis"/>
    <property type="evidence" value="ECO:0007669"/>
    <property type="project" value="UniProtKB-UniRule"/>
</dbReference>
<dbReference type="InterPro" id="IPR005080">
    <property type="entry name" value="Peptidase_A25"/>
</dbReference>
<feature type="chain" id="PRO_5023270884" description="Germination protease" evidence="4">
    <location>
        <begin position="18"/>
        <end position="341"/>
    </location>
</feature>
<keyword evidence="1 4" id="KW-0645">Protease</keyword>
<dbReference type="Pfam" id="PF03418">
    <property type="entry name" value="Peptidase_A25"/>
    <property type="match status" value="2"/>
</dbReference>